<dbReference type="CDD" id="cd00798">
    <property type="entry name" value="INT_XerDC_C"/>
    <property type="match status" value="1"/>
</dbReference>
<proteinExistence type="inferred from homology"/>
<dbReference type="GO" id="GO:0006310">
    <property type="term" value="P:DNA recombination"/>
    <property type="evidence" value="ECO:0007669"/>
    <property type="project" value="UniProtKB-KW"/>
</dbReference>
<dbReference type="SUPFAM" id="SSF47823">
    <property type="entry name" value="lambda integrase-like, N-terminal domain"/>
    <property type="match status" value="1"/>
</dbReference>
<dbReference type="AlphaFoldDB" id="A0A2M7W465"/>
<keyword evidence="4" id="KW-0233">DNA recombination</keyword>
<dbReference type="Gene3D" id="1.10.443.10">
    <property type="entry name" value="Intergrase catalytic core"/>
    <property type="match status" value="1"/>
</dbReference>
<evidence type="ECO:0000256" key="5">
    <source>
        <dbReference type="PROSITE-ProRule" id="PRU01248"/>
    </source>
</evidence>
<dbReference type="Gene3D" id="1.10.150.130">
    <property type="match status" value="1"/>
</dbReference>
<dbReference type="EMBL" id="PFQF01000027">
    <property type="protein sequence ID" value="PJA20466.1"/>
    <property type="molecule type" value="Genomic_DNA"/>
</dbReference>
<dbReference type="NCBIfam" id="NF040815">
    <property type="entry name" value="recomb_XerA_Arch"/>
    <property type="match status" value="1"/>
</dbReference>
<dbReference type="PANTHER" id="PTHR30349">
    <property type="entry name" value="PHAGE INTEGRASE-RELATED"/>
    <property type="match status" value="1"/>
</dbReference>
<dbReference type="InterPro" id="IPR011010">
    <property type="entry name" value="DNA_brk_join_enz"/>
</dbReference>
<dbReference type="InterPro" id="IPR013762">
    <property type="entry name" value="Integrase-like_cat_sf"/>
</dbReference>
<protein>
    <recommendedName>
        <fullName evidence="10">Tyrosine recombinase XerC</fullName>
    </recommendedName>
</protein>
<sequence>MELEISIRDFLENCEIEKGLSKKTIDNYLHYLNRFMDFAKERNYNTISQIDKNLIKDYRLYLNNPINKKELKKITQNYHLIALRSYLKYLQKNDLTSYSAENITLVKTSPKEIEHLTMEEIETIFSKIDIDSRTGLRDRTLLELLFSTGLRISEVIGLDKNDVANDEISVQGKGGKIRVVFVSDRAREWLDKYLSSRTDTEPALFINYSKRSPFTRITPRSVQRNLQKYSSLAGISKHITPHVLRHSFATDLLMAGADLRSVQELLGHSSIVTTQKYTHITNQHLKDVFHAFHGKIKK</sequence>
<dbReference type="PROSITE" id="PS51898">
    <property type="entry name" value="TYR_RECOMBINASE"/>
    <property type="match status" value="1"/>
</dbReference>
<dbReference type="InterPro" id="IPR050090">
    <property type="entry name" value="Tyrosine_recombinase_XerCD"/>
</dbReference>
<name>A0A2M7W465_9BACT</name>
<keyword evidence="3 5" id="KW-0238">DNA-binding</keyword>
<feature type="domain" description="Core-binding (CB)" evidence="7">
    <location>
        <begin position="1"/>
        <end position="91"/>
    </location>
</feature>
<evidence type="ECO:0000256" key="4">
    <source>
        <dbReference type="ARBA" id="ARBA00023172"/>
    </source>
</evidence>
<feature type="domain" description="Tyr recombinase" evidence="6">
    <location>
        <begin position="111"/>
        <end position="290"/>
    </location>
</feature>
<organism evidence="8 9">
    <name type="scientific">Candidatus Berkelbacteria bacterium CG_4_10_14_0_2_um_filter_35_9_33_12</name>
    <dbReference type="NCBI Taxonomy" id="1974499"/>
    <lineage>
        <taxon>Bacteria</taxon>
        <taxon>Candidatus Berkelbacteria</taxon>
    </lineage>
</organism>
<evidence type="ECO:0000313" key="9">
    <source>
        <dbReference type="Proteomes" id="UP000230137"/>
    </source>
</evidence>
<dbReference type="InterPro" id="IPR004107">
    <property type="entry name" value="Integrase_SAM-like_N"/>
</dbReference>
<evidence type="ECO:0000256" key="1">
    <source>
        <dbReference type="ARBA" id="ARBA00008857"/>
    </source>
</evidence>
<dbReference type="PANTHER" id="PTHR30349:SF41">
    <property type="entry name" value="INTEGRASE_RECOMBINASE PROTEIN MJ0367-RELATED"/>
    <property type="match status" value="1"/>
</dbReference>
<dbReference type="InterPro" id="IPR010998">
    <property type="entry name" value="Integrase_recombinase_N"/>
</dbReference>
<dbReference type="Proteomes" id="UP000230137">
    <property type="component" value="Unassembled WGS sequence"/>
</dbReference>
<dbReference type="GO" id="GO:0003677">
    <property type="term" value="F:DNA binding"/>
    <property type="evidence" value="ECO:0007669"/>
    <property type="project" value="UniProtKB-UniRule"/>
</dbReference>
<dbReference type="SUPFAM" id="SSF56349">
    <property type="entry name" value="DNA breaking-rejoining enzymes"/>
    <property type="match status" value="1"/>
</dbReference>
<keyword evidence="2" id="KW-0229">DNA integration</keyword>
<dbReference type="InterPro" id="IPR044068">
    <property type="entry name" value="CB"/>
</dbReference>
<dbReference type="Pfam" id="PF00589">
    <property type="entry name" value="Phage_integrase"/>
    <property type="match status" value="1"/>
</dbReference>
<dbReference type="Pfam" id="PF02899">
    <property type="entry name" value="Phage_int_SAM_1"/>
    <property type="match status" value="1"/>
</dbReference>
<evidence type="ECO:0000256" key="2">
    <source>
        <dbReference type="ARBA" id="ARBA00022908"/>
    </source>
</evidence>
<comment type="caution">
    <text evidence="8">The sequence shown here is derived from an EMBL/GenBank/DDBJ whole genome shotgun (WGS) entry which is preliminary data.</text>
</comment>
<evidence type="ECO:0008006" key="10">
    <source>
        <dbReference type="Google" id="ProtNLM"/>
    </source>
</evidence>
<evidence type="ECO:0000259" key="7">
    <source>
        <dbReference type="PROSITE" id="PS51900"/>
    </source>
</evidence>
<accession>A0A2M7W465</accession>
<dbReference type="PROSITE" id="PS51900">
    <property type="entry name" value="CB"/>
    <property type="match status" value="1"/>
</dbReference>
<gene>
    <name evidence="8" type="ORF">COX60_01585</name>
</gene>
<dbReference type="InterPro" id="IPR002104">
    <property type="entry name" value="Integrase_catalytic"/>
</dbReference>
<evidence type="ECO:0000259" key="6">
    <source>
        <dbReference type="PROSITE" id="PS51898"/>
    </source>
</evidence>
<dbReference type="GO" id="GO:0015074">
    <property type="term" value="P:DNA integration"/>
    <property type="evidence" value="ECO:0007669"/>
    <property type="project" value="UniProtKB-KW"/>
</dbReference>
<comment type="similarity">
    <text evidence="1">Belongs to the 'phage' integrase family.</text>
</comment>
<reference evidence="9" key="1">
    <citation type="submission" date="2017-09" db="EMBL/GenBank/DDBJ databases">
        <title>Depth-based differentiation of microbial function through sediment-hosted aquifers and enrichment of novel symbionts in the deep terrestrial subsurface.</title>
        <authorList>
            <person name="Probst A.J."/>
            <person name="Ladd B."/>
            <person name="Jarett J.K."/>
            <person name="Geller-Mcgrath D.E."/>
            <person name="Sieber C.M.K."/>
            <person name="Emerson J.B."/>
            <person name="Anantharaman K."/>
            <person name="Thomas B.C."/>
            <person name="Malmstrom R."/>
            <person name="Stieglmeier M."/>
            <person name="Klingl A."/>
            <person name="Woyke T."/>
            <person name="Ryan C.M."/>
            <person name="Banfield J.F."/>
        </authorList>
    </citation>
    <scope>NUCLEOTIDE SEQUENCE [LARGE SCALE GENOMIC DNA]</scope>
</reference>
<evidence type="ECO:0000256" key="3">
    <source>
        <dbReference type="ARBA" id="ARBA00023125"/>
    </source>
</evidence>
<evidence type="ECO:0000313" key="8">
    <source>
        <dbReference type="EMBL" id="PJA20466.1"/>
    </source>
</evidence>